<dbReference type="Proteomes" id="UP000317839">
    <property type="component" value="Unassembled WGS sequence"/>
</dbReference>
<dbReference type="RefSeq" id="WP_142942738.1">
    <property type="nucleotide sequence ID" value="NZ_VIKR01000003.1"/>
</dbReference>
<protein>
    <recommendedName>
        <fullName evidence="5">Lipoprotein</fullName>
    </recommendedName>
</protein>
<proteinExistence type="predicted"/>
<dbReference type="OrthoDB" id="9895361at2"/>
<evidence type="ECO:0000313" key="3">
    <source>
        <dbReference type="EMBL" id="TQV74030.1"/>
    </source>
</evidence>
<dbReference type="EMBL" id="VIKR01000003">
    <property type="protein sequence ID" value="TQV74030.1"/>
    <property type="molecule type" value="Genomic_DNA"/>
</dbReference>
<feature type="compositionally biased region" description="Basic and acidic residues" evidence="1">
    <location>
        <begin position="80"/>
        <end position="92"/>
    </location>
</feature>
<evidence type="ECO:0008006" key="5">
    <source>
        <dbReference type="Google" id="ProtNLM"/>
    </source>
</evidence>
<feature type="chain" id="PRO_5022005447" description="Lipoprotein" evidence="2">
    <location>
        <begin position="23"/>
        <end position="147"/>
    </location>
</feature>
<accession>A0A545T9Y9</accession>
<evidence type="ECO:0000256" key="2">
    <source>
        <dbReference type="SAM" id="SignalP"/>
    </source>
</evidence>
<keyword evidence="4" id="KW-1185">Reference proteome</keyword>
<gene>
    <name evidence="3" type="ORF">FLL45_14320</name>
</gene>
<dbReference type="AlphaFoldDB" id="A0A545T9Y9"/>
<feature type="region of interest" description="Disordered" evidence="1">
    <location>
        <begin position="67"/>
        <end position="92"/>
    </location>
</feature>
<evidence type="ECO:0000313" key="4">
    <source>
        <dbReference type="Proteomes" id="UP000317839"/>
    </source>
</evidence>
<sequence length="147" mass="17039">MSYKLKLTTLLLLLVTLSACLSAPTERFDESFFTYQDDEGKKYFSFILKLKGMTSVSDKVVYERVAGRRSGRGSAGKRSIKQEVPRPENPEDAKVSIKFRMEEMAHEKLTDRLEAIDYCSNEIAYESEEYKNYQYRIKGYCLPEQDS</sequence>
<evidence type="ECO:0000256" key="1">
    <source>
        <dbReference type="SAM" id="MobiDB-lite"/>
    </source>
</evidence>
<dbReference type="PROSITE" id="PS51257">
    <property type="entry name" value="PROKAR_LIPOPROTEIN"/>
    <property type="match status" value="1"/>
</dbReference>
<reference evidence="3 4" key="1">
    <citation type="submission" date="2019-06" db="EMBL/GenBank/DDBJ databases">
        <title>Draft genome of Aliikangiella marina GYP-15.</title>
        <authorList>
            <person name="Wang G."/>
        </authorList>
    </citation>
    <scope>NUCLEOTIDE SEQUENCE [LARGE SCALE GENOMIC DNA]</scope>
    <source>
        <strain evidence="3 4">GYP-15</strain>
    </source>
</reference>
<name>A0A545T9Y9_9GAMM</name>
<feature type="signal peptide" evidence="2">
    <location>
        <begin position="1"/>
        <end position="22"/>
    </location>
</feature>
<comment type="caution">
    <text evidence="3">The sequence shown here is derived from an EMBL/GenBank/DDBJ whole genome shotgun (WGS) entry which is preliminary data.</text>
</comment>
<keyword evidence="2" id="KW-0732">Signal</keyword>
<organism evidence="3 4">
    <name type="scientific">Aliikangiella marina</name>
    <dbReference type="NCBI Taxonomy" id="1712262"/>
    <lineage>
        <taxon>Bacteria</taxon>
        <taxon>Pseudomonadati</taxon>
        <taxon>Pseudomonadota</taxon>
        <taxon>Gammaproteobacteria</taxon>
        <taxon>Oceanospirillales</taxon>
        <taxon>Pleioneaceae</taxon>
        <taxon>Aliikangiella</taxon>
    </lineage>
</organism>